<keyword evidence="1" id="KW-0507">mRNA processing</keyword>
<dbReference type="GO" id="GO:0006397">
    <property type="term" value="P:mRNA processing"/>
    <property type="evidence" value="ECO:0007669"/>
    <property type="project" value="UniProtKB-KW"/>
</dbReference>
<feature type="region of interest" description="Disordered" evidence="3">
    <location>
        <begin position="102"/>
        <end position="153"/>
    </location>
</feature>
<dbReference type="Proteomes" id="UP000807025">
    <property type="component" value="Unassembled WGS sequence"/>
</dbReference>
<sequence length="153" mass="16141">MNLRGLRCVGSPRRMEPVVVGVEAMVVKPIRMTNAIRYISSTPLHLSTYAINIALLKCHMRGHWASACPNEAPGPKRARSFGSGAGNAIRCFKCDKEGHFSNACPGQSSAPRGRSKSTSTSRGGKGSRGGRGSTKGKRGRGSSKSTFGAADGY</sequence>
<evidence type="ECO:0000313" key="6">
    <source>
        <dbReference type="Proteomes" id="UP000807025"/>
    </source>
</evidence>
<dbReference type="AlphaFoldDB" id="A0A9P5ZQ55"/>
<keyword evidence="2" id="KW-0863">Zinc-finger</keyword>
<organism evidence="5 6">
    <name type="scientific">Pleurotus eryngii</name>
    <name type="common">Boletus of the steppes</name>
    <dbReference type="NCBI Taxonomy" id="5323"/>
    <lineage>
        <taxon>Eukaryota</taxon>
        <taxon>Fungi</taxon>
        <taxon>Dikarya</taxon>
        <taxon>Basidiomycota</taxon>
        <taxon>Agaricomycotina</taxon>
        <taxon>Agaricomycetes</taxon>
        <taxon>Agaricomycetidae</taxon>
        <taxon>Agaricales</taxon>
        <taxon>Pleurotineae</taxon>
        <taxon>Pleurotaceae</taxon>
        <taxon>Pleurotus</taxon>
    </lineage>
</organism>
<gene>
    <name evidence="5" type="ORF">BDN71DRAFT_1273017</name>
</gene>
<dbReference type="InterPro" id="IPR001878">
    <property type="entry name" value="Znf_CCHC"/>
</dbReference>
<keyword evidence="6" id="KW-1185">Reference proteome</keyword>
<dbReference type="PROSITE" id="PS50158">
    <property type="entry name" value="ZF_CCHC"/>
    <property type="match status" value="1"/>
</dbReference>
<dbReference type="GO" id="GO:0008270">
    <property type="term" value="F:zinc ion binding"/>
    <property type="evidence" value="ECO:0007669"/>
    <property type="project" value="UniProtKB-KW"/>
</dbReference>
<keyword evidence="2" id="KW-0862">Zinc</keyword>
<evidence type="ECO:0000313" key="5">
    <source>
        <dbReference type="EMBL" id="KAF9491914.1"/>
    </source>
</evidence>
<reference evidence="5" key="1">
    <citation type="submission" date="2020-11" db="EMBL/GenBank/DDBJ databases">
        <authorList>
            <consortium name="DOE Joint Genome Institute"/>
            <person name="Ahrendt S."/>
            <person name="Riley R."/>
            <person name="Andreopoulos W."/>
            <person name="Labutti K."/>
            <person name="Pangilinan J."/>
            <person name="Ruiz-Duenas F.J."/>
            <person name="Barrasa J.M."/>
            <person name="Sanchez-Garcia M."/>
            <person name="Camarero S."/>
            <person name="Miyauchi S."/>
            <person name="Serrano A."/>
            <person name="Linde D."/>
            <person name="Babiker R."/>
            <person name="Drula E."/>
            <person name="Ayuso-Fernandez I."/>
            <person name="Pacheco R."/>
            <person name="Padilla G."/>
            <person name="Ferreira P."/>
            <person name="Barriuso J."/>
            <person name="Kellner H."/>
            <person name="Castanera R."/>
            <person name="Alfaro M."/>
            <person name="Ramirez L."/>
            <person name="Pisabarro A.G."/>
            <person name="Kuo A."/>
            <person name="Tritt A."/>
            <person name="Lipzen A."/>
            <person name="He G."/>
            <person name="Yan M."/>
            <person name="Ng V."/>
            <person name="Cullen D."/>
            <person name="Martin F."/>
            <person name="Rosso M.-N."/>
            <person name="Henrissat B."/>
            <person name="Hibbett D."/>
            <person name="Martinez A.T."/>
            <person name="Grigoriev I.V."/>
        </authorList>
    </citation>
    <scope>NUCLEOTIDE SEQUENCE</scope>
    <source>
        <strain evidence="5">ATCC 90797</strain>
    </source>
</reference>
<dbReference type="SUPFAM" id="SSF57756">
    <property type="entry name" value="Retrovirus zinc finger-like domains"/>
    <property type="match status" value="1"/>
</dbReference>
<feature type="domain" description="CCHC-type" evidence="4">
    <location>
        <begin position="90"/>
        <end position="105"/>
    </location>
</feature>
<evidence type="ECO:0000259" key="4">
    <source>
        <dbReference type="PROSITE" id="PS50158"/>
    </source>
</evidence>
<dbReference type="SMART" id="SM00343">
    <property type="entry name" value="ZnF_C2HC"/>
    <property type="match status" value="2"/>
</dbReference>
<dbReference type="Pfam" id="PF00098">
    <property type="entry name" value="zf-CCHC"/>
    <property type="match status" value="1"/>
</dbReference>
<protein>
    <recommendedName>
        <fullName evidence="4">CCHC-type domain-containing protein</fullName>
    </recommendedName>
</protein>
<dbReference type="OrthoDB" id="2527451at2759"/>
<evidence type="ECO:0000256" key="2">
    <source>
        <dbReference type="PROSITE-ProRule" id="PRU00047"/>
    </source>
</evidence>
<feature type="compositionally biased region" description="Gly residues" evidence="3">
    <location>
        <begin position="123"/>
        <end position="133"/>
    </location>
</feature>
<evidence type="ECO:0000256" key="1">
    <source>
        <dbReference type="ARBA" id="ARBA00022664"/>
    </source>
</evidence>
<proteinExistence type="predicted"/>
<dbReference type="InterPro" id="IPR036875">
    <property type="entry name" value="Znf_CCHC_sf"/>
</dbReference>
<keyword evidence="2" id="KW-0479">Metal-binding</keyword>
<name>A0A9P5ZQ55_PLEER</name>
<dbReference type="GO" id="GO:0003676">
    <property type="term" value="F:nucleic acid binding"/>
    <property type="evidence" value="ECO:0007669"/>
    <property type="project" value="InterPro"/>
</dbReference>
<accession>A0A9P5ZQ55</accession>
<evidence type="ECO:0000256" key="3">
    <source>
        <dbReference type="SAM" id="MobiDB-lite"/>
    </source>
</evidence>
<comment type="caution">
    <text evidence="5">The sequence shown here is derived from an EMBL/GenBank/DDBJ whole genome shotgun (WGS) entry which is preliminary data.</text>
</comment>
<dbReference type="EMBL" id="MU154610">
    <property type="protein sequence ID" value="KAF9491914.1"/>
    <property type="molecule type" value="Genomic_DNA"/>
</dbReference>
<dbReference type="Gene3D" id="4.10.60.10">
    <property type="entry name" value="Zinc finger, CCHC-type"/>
    <property type="match status" value="1"/>
</dbReference>